<proteinExistence type="predicted"/>
<keyword evidence="4" id="KW-1185">Reference proteome</keyword>
<dbReference type="AlphaFoldDB" id="A0A517TER2"/>
<dbReference type="EMBL" id="CP036316">
    <property type="protein sequence ID" value="QDT66863.1"/>
    <property type="molecule type" value="Genomic_DNA"/>
</dbReference>
<dbReference type="PANTHER" id="PTHR30093:SF2">
    <property type="entry name" value="TYPE II SECRETION SYSTEM PROTEIN H"/>
    <property type="match status" value="1"/>
</dbReference>
<sequence>MTKNATPLKKRHSGFTLVELLVVIAIIGILIALLLPAVQQAREAARRSQCKNNLKQIGLALHNYHETHNTFPSGIVYQSPNATVEKDVAENAWRGFCDSAAGNFGRAHQASWTWLAMILPQMEMQNVYEKMGVGLRRPNEARGDASIADIWDQRHEMFLCPSDSAPTHHELQYLRLSSNQLEKGEGSDGRLLQTATYMGTFGSQGLHNRSLVADGTCGGFEGEFDGLFDINSRVRIRDITDGTSNTLMVGERAYSRIYNSSGNRTLGGTFAIGQYESCCPSTATNEDGWLPRRYWGLTARYGINSDKYFNSGMHSMHAGGSQAVFADGSVHFISENIDYEPVGGGDYAAPTPTNVDSVLEYMFSRNDGNVFGEF</sequence>
<dbReference type="InterPro" id="IPR012902">
    <property type="entry name" value="N_methyl_site"/>
</dbReference>
<dbReference type="InterPro" id="IPR045584">
    <property type="entry name" value="Pilin-like"/>
</dbReference>
<evidence type="ECO:0000256" key="1">
    <source>
        <dbReference type="SAM" id="Phobius"/>
    </source>
</evidence>
<protein>
    <submittedName>
        <fullName evidence="3">Type II secretion system protein G</fullName>
    </submittedName>
</protein>
<name>A0A517TER2_9PLAN</name>
<feature type="domain" description="DUF1559" evidence="2">
    <location>
        <begin position="39"/>
        <end position="339"/>
    </location>
</feature>
<organism evidence="3 4">
    <name type="scientific">Calycomorphotria hydatis</name>
    <dbReference type="NCBI Taxonomy" id="2528027"/>
    <lineage>
        <taxon>Bacteria</taxon>
        <taxon>Pseudomonadati</taxon>
        <taxon>Planctomycetota</taxon>
        <taxon>Planctomycetia</taxon>
        <taxon>Planctomycetales</taxon>
        <taxon>Planctomycetaceae</taxon>
        <taxon>Calycomorphotria</taxon>
    </lineage>
</organism>
<dbReference type="NCBIfam" id="TIGR02532">
    <property type="entry name" value="IV_pilin_GFxxxE"/>
    <property type="match status" value="1"/>
</dbReference>
<evidence type="ECO:0000313" key="3">
    <source>
        <dbReference type="EMBL" id="QDT66863.1"/>
    </source>
</evidence>
<dbReference type="Gene3D" id="3.30.700.10">
    <property type="entry name" value="Glycoprotein, Type 4 Pilin"/>
    <property type="match status" value="1"/>
</dbReference>
<dbReference type="SUPFAM" id="SSF54523">
    <property type="entry name" value="Pili subunits"/>
    <property type="match status" value="1"/>
</dbReference>
<dbReference type="PROSITE" id="PS00409">
    <property type="entry name" value="PROKAR_NTER_METHYL"/>
    <property type="match status" value="1"/>
</dbReference>
<dbReference type="InterPro" id="IPR027558">
    <property type="entry name" value="Pre_pil_HX9DG_C"/>
</dbReference>
<dbReference type="RefSeq" id="WP_145267331.1">
    <property type="nucleotide sequence ID" value="NZ_CP036316.1"/>
</dbReference>
<keyword evidence="1" id="KW-0812">Transmembrane</keyword>
<reference evidence="3 4" key="1">
    <citation type="submission" date="2019-02" db="EMBL/GenBank/DDBJ databases">
        <title>Deep-cultivation of Planctomycetes and their phenomic and genomic characterization uncovers novel biology.</title>
        <authorList>
            <person name="Wiegand S."/>
            <person name="Jogler M."/>
            <person name="Boedeker C."/>
            <person name="Pinto D."/>
            <person name="Vollmers J."/>
            <person name="Rivas-Marin E."/>
            <person name="Kohn T."/>
            <person name="Peeters S.H."/>
            <person name="Heuer A."/>
            <person name="Rast P."/>
            <person name="Oberbeckmann S."/>
            <person name="Bunk B."/>
            <person name="Jeske O."/>
            <person name="Meyerdierks A."/>
            <person name="Storesund J.E."/>
            <person name="Kallscheuer N."/>
            <person name="Luecker S."/>
            <person name="Lage O.M."/>
            <person name="Pohl T."/>
            <person name="Merkel B.J."/>
            <person name="Hornburger P."/>
            <person name="Mueller R.-W."/>
            <person name="Bruemmer F."/>
            <person name="Labrenz M."/>
            <person name="Spormann A.M."/>
            <person name="Op den Camp H."/>
            <person name="Overmann J."/>
            <person name="Amann R."/>
            <person name="Jetten M.S.M."/>
            <person name="Mascher T."/>
            <person name="Medema M.H."/>
            <person name="Devos D.P."/>
            <person name="Kaster A.-K."/>
            <person name="Ovreas L."/>
            <person name="Rohde M."/>
            <person name="Galperin M.Y."/>
            <person name="Jogler C."/>
        </authorList>
    </citation>
    <scope>NUCLEOTIDE SEQUENCE [LARGE SCALE GENOMIC DNA]</scope>
    <source>
        <strain evidence="3 4">V22</strain>
    </source>
</reference>
<evidence type="ECO:0000259" key="2">
    <source>
        <dbReference type="Pfam" id="PF07596"/>
    </source>
</evidence>
<feature type="transmembrane region" description="Helical" evidence="1">
    <location>
        <begin position="20"/>
        <end position="38"/>
    </location>
</feature>
<dbReference type="Pfam" id="PF07596">
    <property type="entry name" value="SBP_bac_10"/>
    <property type="match status" value="1"/>
</dbReference>
<gene>
    <name evidence="3" type="primary">xcpT_44</name>
    <name evidence="3" type="ORF">V22_41350</name>
</gene>
<dbReference type="KEGG" id="chya:V22_41350"/>
<accession>A0A517TER2</accession>
<evidence type="ECO:0000313" key="4">
    <source>
        <dbReference type="Proteomes" id="UP000319976"/>
    </source>
</evidence>
<keyword evidence="1" id="KW-0472">Membrane</keyword>
<keyword evidence="1" id="KW-1133">Transmembrane helix</keyword>
<dbReference type="NCBIfam" id="TIGR04294">
    <property type="entry name" value="pre_pil_HX9DG"/>
    <property type="match status" value="1"/>
</dbReference>
<dbReference type="Proteomes" id="UP000319976">
    <property type="component" value="Chromosome"/>
</dbReference>
<dbReference type="InterPro" id="IPR011453">
    <property type="entry name" value="DUF1559"/>
</dbReference>
<dbReference type="PANTHER" id="PTHR30093">
    <property type="entry name" value="GENERAL SECRETION PATHWAY PROTEIN G"/>
    <property type="match status" value="1"/>
</dbReference>
<dbReference type="Pfam" id="PF07963">
    <property type="entry name" value="N_methyl"/>
    <property type="match status" value="1"/>
</dbReference>